<proteinExistence type="predicted"/>
<protein>
    <recommendedName>
        <fullName evidence="1">D-glutamate cyclase-like C-terminal domain-containing protein</fullName>
    </recommendedName>
</protein>
<dbReference type="PANTHER" id="PTHR32022">
    <property type="entry name" value="D-GLUTAMATE CYCLASE, MITOCHONDRIAL"/>
    <property type="match status" value="1"/>
</dbReference>
<dbReference type="OrthoDB" id="1668885at2"/>
<keyword evidence="3" id="KW-1185">Reference proteome</keyword>
<dbReference type="Pfam" id="PF14336">
    <property type="entry name" value="GLUCM-like_C"/>
    <property type="match status" value="1"/>
</dbReference>
<organism evidence="2 3">
    <name type="scientific">Bradyrhizobium manausense</name>
    <dbReference type="NCBI Taxonomy" id="989370"/>
    <lineage>
        <taxon>Bacteria</taxon>
        <taxon>Pseudomonadati</taxon>
        <taxon>Pseudomonadota</taxon>
        <taxon>Alphaproteobacteria</taxon>
        <taxon>Hyphomicrobiales</taxon>
        <taxon>Nitrobacteraceae</taxon>
        <taxon>Bradyrhizobium</taxon>
    </lineage>
</organism>
<evidence type="ECO:0000313" key="2">
    <source>
        <dbReference type="EMBL" id="KRQ11345.1"/>
    </source>
</evidence>
<accession>A0A0R3DNY3</accession>
<dbReference type="AlphaFoldDB" id="A0A0R3DNY3"/>
<dbReference type="Proteomes" id="UP000051936">
    <property type="component" value="Unassembled WGS sequence"/>
</dbReference>
<feature type="domain" description="D-glutamate cyclase-like C-terminal" evidence="1">
    <location>
        <begin position="15"/>
        <end position="326"/>
    </location>
</feature>
<reference evidence="2 3" key="1">
    <citation type="submission" date="2015-09" db="EMBL/GenBank/DDBJ databases">
        <title>Draft Genome Sequence of Bradyrhizobium manausense Strain BR 3351T, a Novel Symbiotic Nitrogen-Fixing Alphaproteobacterium Isolated from Brazilian Amazon Rain Forest.</title>
        <authorList>
            <person name="De Araujo J.L."/>
            <person name="Zilli J.E."/>
        </authorList>
    </citation>
    <scope>NUCLEOTIDE SEQUENCE [LARGE SCALE GENOMIC DNA]</scope>
    <source>
        <strain evidence="2 3">BR3351</strain>
    </source>
</reference>
<dbReference type="EMBL" id="LJYG01000080">
    <property type="protein sequence ID" value="KRQ11345.1"/>
    <property type="molecule type" value="Genomic_DNA"/>
</dbReference>
<comment type="caution">
    <text evidence="2">The sequence shown here is derived from an EMBL/GenBank/DDBJ whole genome shotgun (WGS) entry which is preliminary data.</text>
</comment>
<evidence type="ECO:0000313" key="3">
    <source>
        <dbReference type="Proteomes" id="UP000051936"/>
    </source>
</evidence>
<dbReference type="RefSeq" id="WP_057748708.1">
    <property type="nucleotide sequence ID" value="NZ_LJYG01000080.1"/>
</dbReference>
<name>A0A0R3DNY3_9BRAD</name>
<dbReference type="Gene3D" id="3.90.1640.20">
    <property type="entry name" value="TON_0340"/>
    <property type="match status" value="1"/>
</dbReference>
<dbReference type="STRING" id="989370.AOQ71_18125"/>
<dbReference type="PANTHER" id="PTHR32022:SF10">
    <property type="entry name" value="D-GLUTAMATE CYCLASE, MITOCHONDRIAL"/>
    <property type="match status" value="1"/>
</dbReference>
<dbReference type="InterPro" id="IPR025504">
    <property type="entry name" value="GLUCM_C"/>
</dbReference>
<gene>
    <name evidence="2" type="ORF">AOQ71_18125</name>
</gene>
<evidence type="ECO:0000259" key="1">
    <source>
        <dbReference type="Pfam" id="PF14336"/>
    </source>
</evidence>
<sequence>MSAANTIFAGMDDRLDRLVNLDLGGRGVEHLYEVARTRQGGALCGAAAEMLADVPLGTTVLVTTGSVSRAWISPTIGENDGPAGAAAVVRALALSKRATCVVVAEETLLDGTAKILTSAGLSVLPYEQARIASNDGSLAVASTRSFPVTDSEAKAASAALLDELKPALVFSTERVGRNADGIYCSMRGIDYGMGRARIDYLFDEALARGIPSVCVGDGGNEIGMGVVADAVRRHVKFGDARPEGGAGIGAVTGTDVLVTAACSNWGCYAILGALAARLKRPDLLHSPKMEEHLLRRGVDIGLINSVGNVVDADVDGIPLQTHVAMTDLISAVVRPAFR</sequence>